<evidence type="ECO:0000313" key="5">
    <source>
        <dbReference type="Proteomes" id="UP000192085"/>
    </source>
</evidence>
<organism evidence="2 4">
    <name type="scientific">Lactococcus lactis subsp. lactis</name>
    <name type="common">Streptococcus lactis</name>
    <dbReference type="NCBI Taxonomy" id="1360"/>
    <lineage>
        <taxon>Bacteria</taxon>
        <taxon>Bacillati</taxon>
        <taxon>Bacillota</taxon>
        <taxon>Bacilli</taxon>
        <taxon>Lactobacillales</taxon>
        <taxon>Streptococcaceae</taxon>
        <taxon>Lactococcus</taxon>
    </lineage>
</organism>
<dbReference type="InterPro" id="IPR008524">
    <property type="entry name" value="DUF806"/>
</dbReference>
<dbReference type="Proteomes" id="UP000031847">
    <property type="component" value="Unassembled WGS sequence"/>
</dbReference>
<evidence type="ECO:0000313" key="1">
    <source>
        <dbReference type="EMBL" id="ARD98153.1"/>
    </source>
</evidence>
<evidence type="ECO:0000313" key="3">
    <source>
        <dbReference type="EMBL" id="QRZ34227.1"/>
    </source>
</evidence>
<dbReference type="Pfam" id="PF05657">
    <property type="entry name" value="DUF806"/>
    <property type="match status" value="1"/>
</dbReference>
<dbReference type="RefSeq" id="WP_010905383.1">
    <property type="nucleotide sequence ID" value="NZ_BAABQR010000019.1"/>
</dbReference>
<reference evidence="2 4" key="1">
    <citation type="submission" date="2015-01" db="EMBL/GenBank/DDBJ databases">
        <title>Lactococcus lactis subsp.lactis JCM 5805 whole genome shotgun sequence.</title>
        <authorList>
            <person name="Fujii T."/>
            <person name="Tomita Y."/>
            <person name="Ikushima S."/>
            <person name="Fujiwara D."/>
        </authorList>
    </citation>
    <scope>NUCLEOTIDE SEQUENCE [LARGE SCALE GENOMIC DNA]</scope>
    <source>
        <strain evidence="2 4">JCM 5805</strain>
    </source>
</reference>
<reference evidence="3" key="4">
    <citation type="submission" date="2023-04" db="EMBL/GenBank/DDBJ databases">
        <authorList>
            <person name="McDonnell B."/>
        </authorList>
    </citation>
    <scope>NUCLEOTIDE SEQUENCE</scope>
    <source>
        <strain evidence="3">223</strain>
    </source>
</reference>
<evidence type="ECO:0000313" key="4">
    <source>
        <dbReference type="Proteomes" id="UP000031847"/>
    </source>
</evidence>
<proteinExistence type="predicted"/>
<dbReference type="EMBL" id="CP031926">
    <property type="protein sequence ID" value="QRZ34227.1"/>
    <property type="molecule type" value="Genomic_DNA"/>
</dbReference>
<reference evidence="3" key="3">
    <citation type="journal article" date="2020" name="Mol. Microbiol.">
        <title>The CWPS Rubik's cube: Linking diversity of cell wall polysaccharide structures with the encoded biosynthetic machinery of selected Lactococcus lactis strains.</title>
        <authorList>
            <person name="Mahony J."/>
            <person name="Frantzen C."/>
            <person name="Vinogradov E."/>
            <person name="Sadovskaya I."/>
            <person name="Theodorou I."/>
            <person name="Kelleher P."/>
            <person name="Chapot-Chartier M.P."/>
            <person name="Cambillau C."/>
            <person name="Holo H."/>
            <person name="van Sinderen D."/>
        </authorList>
    </citation>
    <scope>NUCLEOTIDE SEQUENCE</scope>
    <source>
        <strain evidence="3">223</strain>
    </source>
</reference>
<name>A0A0B8QUG0_LACLL</name>
<accession>A0A0B8QUG0</accession>
<dbReference type="EMBL" id="CP015897">
    <property type="protein sequence ID" value="ARD98153.1"/>
    <property type="molecule type" value="Genomic_DNA"/>
</dbReference>
<dbReference type="Proteomes" id="UP000192085">
    <property type="component" value="Chromosome"/>
</dbReference>
<dbReference type="EMBL" id="BBSI01000026">
    <property type="protein sequence ID" value="GAM80652.1"/>
    <property type="molecule type" value="Genomic_DNA"/>
</dbReference>
<gene>
    <name evidence="2" type="ORF">JCM5805K_1766</name>
    <name evidence="3" type="ORF">LL223_0565</name>
    <name evidence="1" type="ORF">LL275_0517</name>
</gene>
<protein>
    <submittedName>
        <fullName evidence="3">DUF806 family protein</fullName>
    </submittedName>
    <submittedName>
        <fullName evidence="2">Dynein, heavy chain</fullName>
    </submittedName>
    <submittedName>
        <fullName evidence="1">Prophage protein</fullName>
    </submittedName>
</protein>
<dbReference type="Proteomes" id="UP000663169">
    <property type="component" value="Chromosome"/>
</dbReference>
<dbReference type="PATRIC" id="fig|1360.115.peg.2140"/>
<dbReference type="AlphaFoldDB" id="A0A0B8QUG0"/>
<evidence type="ECO:0000313" key="2">
    <source>
        <dbReference type="EMBL" id="GAM80652.1"/>
    </source>
</evidence>
<sequence>MRPTQEVSQIVGAFRPSWLVFENFIPKEHVNDLDNTQVLLTEFKSDITNYGDGTFNSVVLAVTIQIFYGFNLSESMLLAEIELMEKLKDSGWLTISSEPHYLDVSTNTTKQQTKKNITVEKIVEINELKGE</sequence>
<reference evidence="1 5" key="2">
    <citation type="journal article" date="2017" name="BMC Genomics">
        <title>Comparative and functional genomics of the Lactococcus lactis taxon; insights into evolution and niche adaptation.</title>
        <authorList>
            <person name="Kelleher P."/>
            <person name="Bottacini F."/>
            <person name="Mahony J."/>
            <person name="Kilcawley K.N."/>
            <person name="van Sinderen D."/>
        </authorList>
    </citation>
    <scope>NUCLEOTIDE SEQUENCE [LARGE SCALE GENOMIC DNA]</scope>
    <source>
        <strain evidence="1 5">275</strain>
    </source>
</reference>